<reference evidence="1" key="1">
    <citation type="submission" date="2022-08" db="EMBL/GenBank/DDBJ databases">
        <title>Genome analysis of Corynebacteriales strain.</title>
        <authorList>
            <person name="Lee S.D."/>
        </authorList>
    </citation>
    <scope>NUCLEOTIDE SEQUENCE</scope>
    <source>
        <strain evidence="1">D3-21</strain>
    </source>
</reference>
<organism evidence="1 2">
    <name type="scientific">Speluncibacter jeojiensis</name>
    <dbReference type="NCBI Taxonomy" id="2710754"/>
    <lineage>
        <taxon>Bacteria</taxon>
        <taxon>Bacillati</taxon>
        <taxon>Actinomycetota</taxon>
        <taxon>Actinomycetes</taxon>
        <taxon>Mycobacteriales</taxon>
        <taxon>Speluncibacteraceae</taxon>
        <taxon>Speluncibacter</taxon>
    </lineage>
</organism>
<evidence type="ECO:0000313" key="2">
    <source>
        <dbReference type="Proteomes" id="UP001152755"/>
    </source>
</evidence>
<keyword evidence="2" id="KW-1185">Reference proteome</keyword>
<name>A0A9X4REI1_9ACTN</name>
<dbReference type="InterPro" id="IPR048868">
    <property type="entry name" value="OGG-like_put"/>
</dbReference>
<proteinExistence type="predicted"/>
<dbReference type="Proteomes" id="UP001152755">
    <property type="component" value="Unassembled WGS sequence"/>
</dbReference>
<dbReference type="Pfam" id="PF21790">
    <property type="entry name" value="OGG"/>
    <property type="match status" value="1"/>
</dbReference>
<dbReference type="AlphaFoldDB" id="A0A9X4REI1"/>
<dbReference type="RefSeq" id="WP_332519971.1">
    <property type="nucleotide sequence ID" value="NZ_JANRHA010000007.1"/>
</dbReference>
<comment type="caution">
    <text evidence="1">The sequence shown here is derived from an EMBL/GenBank/DDBJ whole genome shotgun (WGS) entry which is preliminary data.</text>
</comment>
<protein>
    <submittedName>
        <fullName evidence="1">Uncharacterized protein</fullName>
    </submittedName>
</protein>
<accession>A0A9X4REI1</accession>
<sequence>MDPRDDGFEPPAACVQWCRARSYDLHVLDDGAPVDLDWWNARLDDAGHQIRLRARDLDGHVVTTGKAVLQRNDLRRHDDLLDGDNASLNLLFLCAAWRSGHTERRAQRRFPDVAHLPVTSSGDRFEKTTGVLDRCLRERRLPIIIGHSGTGWPDIPGVGVALLAAFLWAADASTSTGPAQLVDQHGVSTLLHEGWLGDPSVSDFTLRRYDRYVELLHDWAGAIGTRPELVEMWLVQRWNARVREARGGAPAQPTLF</sequence>
<gene>
    <name evidence="1" type="ORF">NVS88_11960</name>
</gene>
<dbReference type="EMBL" id="JANRHA010000007">
    <property type="protein sequence ID" value="MDG3015262.1"/>
    <property type="molecule type" value="Genomic_DNA"/>
</dbReference>
<evidence type="ECO:0000313" key="1">
    <source>
        <dbReference type="EMBL" id="MDG3015262.1"/>
    </source>
</evidence>